<dbReference type="AlphaFoldDB" id="A0A2A6K970"/>
<reference evidence="3" key="2">
    <citation type="submission" date="2023-04" db="EMBL/GenBank/DDBJ databases">
        <title>Genomic characterization of faba bean (Vicia faba) microsymbionts in Mexican soils.</title>
        <authorList>
            <person name="Rivera Orduna F.N."/>
            <person name="Guevara-Luna J."/>
            <person name="Yan J."/>
            <person name="Arroyo-Herrera I."/>
            <person name="Li Y."/>
            <person name="Vasquez-Murrieta M.S."/>
            <person name="Wang E.T."/>
        </authorList>
    </citation>
    <scope>NUCLEOTIDE SEQUENCE</scope>
    <source>
        <strain evidence="3">CH26</strain>
    </source>
</reference>
<organism evidence="3 6">
    <name type="scientific">Rhizobium hidalgonense</name>
    <dbReference type="NCBI Taxonomy" id="1538159"/>
    <lineage>
        <taxon>Bacteria</taxon>
        <taxon>Pseudomonadati</taxon>
        <taxon>Pseudomonadota</taxon>
        <taxon>Alphaproteobacteria</taxon>
        <taxon>Hyphomicrobiales</taxon>
        <taxon>Rhizobiaceae</taxon>
        <taxon>Rhizobium/Agrobacterium group</taxon>
        <taxon>Rhizobium</taxon>
    </lineage>
</organism>
<evidence type="ECO:0000313" key="5">
    <source>
        <dbReference type="Proteomes" id="UP000219914"/>
    </source>
</evidence>
<comment type="caution">
    <text evidence="3">The sequence shown here is derived from an EMBL/GenBank/DDBJ whole genome shotgun (WGS) entry which is preliminary data.</text>
</comment>
<evidence type="ECO:0000313" key="4">
    <source>
        <dbReference type="EMBL" id="PDT21001.1"/>
    </source>
</evidence>
<dbReference type="Proteomes" id="UP000219914">
    <property type="component" value="Unassembled WGS sequence"/>
</dbReference>
<evidence type="ECO:0000256" key="1">
    <source>
        <dbReference type="SAM" id="MobiDB-lite"/>
    </source>
</evidence>
<proteinExistence type="predicted"/>
<dbReference type="Proteomes" id="UP001268610">
    <property type="component" value="Unassembled WGS sequence"/>
</dbReference>
<keyword evidence="5" id="KW-1185">Reference proteome</keyword>
<evidence type="ECO:0008006" key="7">
    <source>
        <dbReference type="Google" id="ProtNLM"/>
    </source>
</evidence>
<gene>
    <name evidence="4" type="ORF">CO674_25290</name>
    <name evidence="3" type="ORF">RJJ65_25535</name>
</gene>
<feature type="transmembrane region" description="Helical" evidence="2">
    <location>
        <begin position="116"/>
        <end position="139"/>
    </location>
</feature>
<keyword evidence="2" id="KW-0472">Membrane</keyword>
<feature type="region of interest" description="Disordered" evidence="1">
    <location>
        <begin position="1"/>
        <end position="21"/>
    </location>
</feature>
<sequence>MTFLTNMTRSEGDPKVITSGPSSLSSYDRLARNLGWFSIGLGLVEIFAADRITGALGMHGKENHVRAFGVREITSGFMTLSVDKKAGLASRIAGDALDIATLATAMRSDNHKRDNAAFALLMVAGVTLLDIIATGATTARRKVQKGHGRSYGERSGFPQGLQAARGMARKQFEDQQAIQGTASGLTKSGGGAGG</sequence>
<evidence type="ECO:0000256" key="2">
    <source>
        <dbReference type="SAM" id="Phobius"/>
    </source>
</evidence>
<name>A0A2A6K970_9HYPH</name>
<evidence type="ECO:0000313" key="6">
    <source>
        <dbReference type="Proteomes" id="UP001268610"/>
    </source>
</evidence>
<reference evidence="4 5" key="1">
    <citation type="submission" date="2017-09" db="EMBL/GenBank/DDBJ databases">
        <title>Comparative genomics of rhizobia isolated from Phaseolus vulgaris in China.</title>
        <authorList>
            <person name="Tong W."/>
        </authorList>
    </citation>
    <scope>NUCLEOTIDE SEQUENCE [LARGE SCALE GENOMIC DNA]</scope>
    <source>
        <strain evidence="4 5">FH14</strain>
    </source>
</reference>
<dbReference type="EMBL" id="NWSY01000021">
    <property type="protein sequence ID" value="PDT21001.1"/>
    <property type="molecule type" value="Genomic_DNA"/>
</dbReference>
<accession>A0A2A6K970</accession>
<dbReference type="EMBL" id="JAVLSF010000019">
    <property type="protein sequence ID" value="MDR9775964.1"/>
    <property type="molecule type" value="Genomic_DNA"/>
</dbReference>
<keyword evidence="2" id="KW-1133">Transmembrane helix</keyword>
<protein>
    <recommendedName>
        <fullName evidence="7">Cyclase dehydrase</fullName>
    </recommendedName>
</protein>
<dbReference type="RefSeq" id="WP_097536621.1">
    <property type="nucleotide sequence ID" value="NZ_JAVLSD010000009.1"/>
</dbReference>
<evidence type="ECO:0000313" key="3">
    <source>
        <dbReference type="EMBL" id="MDR9775964.1"/>
    </source>
</evidence>
<keyword evidence="2" id="KW-0812">Transmembrane</keyword>